<proteinExistence type="predicted"/>
<protein>
    <submittedName>
        <fullName evidence="1">Uncharacterized protein</fullName>
    </submittedName>
</protein>
<dbReference type="Proteomes" id="UP000004849">
    <property type="component" value="Unassembled WGS sequence"/>
</dbReference>
<evidence type="ECO:0000313" key="1">
    <source>
        <dbReference type="EMBL" id="EEB25769.1"/>
    </source>
</evidence>
<organism evidence="1 2">
    <name type="scientific">Phocaeicola dorei DSM 17855</name>
    <dbReference type="NCBI Taxonomy" id="483217"/>
    <lineage>
        <taxon>Bacteria</taxon>
        <taxon>Pseudomonadati</taxon>
        <taxon>Bacteroidota</taxon>
        <taxon>Bacteroidia</taxon>
        <taxon>Bacteroidales</taxon>
        <taxon>Bacteroidaceae</taxon>
        <taxon>Phocaeicola</taxon>
    </lineage>
</organism>
<dbReference type="HOGENOM" id="CLU_3164580_0_0_10"/>
<dbReference type="EMBL" id="ABWZ01000034">
    <property type="protein sequence ID" value="EEB25769.1"/>
    <property type="molecule type" value="Genomic_DNA"/>
</dbReference>
<evidence type="ECO:0000313" key="2">
    <source>
        <dbReference type="Proteomes" id="UP000004849"/>
    </source>
</evidence>
<dbReference type="AlphaFoldDB" id="B6VWU3"/>
<name>B6VWU3_9BACT</name>
<reference evidence="1 2" key="2">
    <citation type="submission" date="2008-10" db="EMBL/GenBank/DDBJ databases">
        <authorList>
            <person name="Fulton L."/>
            <person name="Clifton S."/>
            <person name="Fulton B."/>
            <person name="Xu J."/>
            <person name="Minx P."/>
            <person name="Pepin K.H."/>
            <person name="Johnson M."/>
            <person name="Thiruvilangam P."/>
            <person name="Bhonagiri V."/>
            <person name="Nash W.E."/>
            <person name="Mardis E.R."/>
            <person name="Wilson R.K."/>
        </authorList>
    </citation>
    <scope>NUCLEOTIDE SEQUENCE [LARGE SCALE GENOMIC DNA]</scope>
    <source>
        <strain evidence="1 2">DSM 17855</strain>
    </source>
</reference>
<sequence length="47" mass="5821">MHNHIIFNWYFLILQNNKIISTIIKVINIVYPFCFRKYKNINLHIND</sequence>
<gene>
    <name evidence="1" type="ORF">BACDOR_01816</name>
</gene>
<reference evidence="1 2" key="1">
    <citation type="submission" date="2008-10" db="EMBL/GenBank/DDBJ databases">
        <title>Draft genome sequence of Bacteroides dorei (DSM 17855).</title>
        <authorList>
            <person name="Sudarsanam P."/>
            <person name="Ley R."/>
            <person name="Guruge J."/>
            <person name="Turnbaugh P.J."/>
            <person name="Mahowald M."/>
            <person name="Liep D."/>
            <person name="Gordon J."/>
        </authorList>
    </citation>
    <scope>NUCLEOTIDE SEQUENCE [LARGE SCALE GENOMIC DNA]</scope>
    <source>
        <strain evidence="1 2">DSM 17855</strain>
    </source>
</reference>
<accession>B6VWU3</accession>